<dbReference type="Pfam" id="PF02129">
    <property type="entry name" value="Peptidase_S15"/>
    <property type="match status" value="1"/>
</dbReference>
<keyword evidence="1 4" id="KW-0378">Hydrolase</keyword>
<gene>
    <name evidence="4" type="ORF">E9934_12540</name>
</gene>
<accession>A0A4V4HJZ6</accession>
<dbReference type="Proteomes" id="UP000307087">
    <property type="component" value="Unassembled WGS sequence"/>
</dbReference>
<dbReference type="SUPFAM" id="SSF49785">
    <property type="entry name" value="Galactose-binding domain-like"/>
    <property type="match status" value="1"/>
</dbReference>
<dbReference type="InterPro" id="IPR008979">
    <property type="entry name" value="Galactose-bd-like_sf"/>
</dbReference>
<dbReference type="InterPro" id="IPR029058">
    <property type="entry name" value="AB_hydrolase_fold"/>
</dbReference>
<dbReference type="InterPro" id="IPR013736">
    <property type="entry name" value="Xaa-Pro_dipept_C"/>
</dbReference>
<dbReference type="EMBL" id="STGW01000007">
    <property type="protein sequence ID" value="THV12166.1"/>
    <property type="molecule type" value="Genomic_DNA"/>
</dbReference>
<dbReference type="GO" id="GO:0008239">
    <property type="term" value="F:dipeptidyl-peptidase activity"/>
    <property type="evidence" value="ECO:0007669"/>
    <property type="project" value="InterPro"/>
</dbReference>
<organism evidence="4 5">
    <name type="scientific">Nocardioides caeni</name>
    <dbReference type="NCBI Taxonomy" id="574700"/>
    <lineage>
        <taxon>Bacteria</taxon>
        <taxon>Bacillati</taxon>
        <taxon>Actinomycetota</taxon>
        <taxon>Actinomycetes</taxon>
        <taxon>Propionibacteriales</taxon>
        <taxon>Nocardioidaceae</taxon>
        <taxon>Nocardioides</taxon>
    </lineage>
</organism>
<comment type="caution">
    <text evidence="4">The sequence shown here is derived from an EMBL/GenBank/DDBJ whole genome shotgun (WGS) entry which is preliminary data.</text>
</comment>
<proteinExistence type="predicted"/>
<sequence>MRPALGARALNVVALLVLAGATLAPVAVQADEGAPVPAAPGETVVVQERFTASDGVELQTTLTSAGPVVAKPTVVEFSPYGRDSETLDVTADYNFLLVQIRGTGDSDGSFDALGPTTQRDVVEVLEWACAQPFSDGRLALNGFSASAITLYNSWHQELPCVEAAILKSGTHELYRDLLVPGGILNLLPGAGVLGLIGAPALLQGPDRLRRDPASSLDVLGGLFATGLNVLAHPTLDGWWRERGWRGDANDIPVLMINGFFDVESRGAFQAFQALRADGAHLVMEGGHDGVPAGTDGGAGEARAWLDHHVRGIDNGVEATPRVSLTLAAGDRHRYLDGDHVTVTGDDWPLPGTAWTELALTRSRSLAVDGDATTGHASHLTVPSIPTMTDVPNIALLDAAGLRALTGSLPLLTQTTLASLDGLTGLAYTSRALRSDVDLVGPLALELDLATTTPGSGIWVVLSDVAPDGSSHPLTVGRLSTSHPGIVEEESLIVDGEVVQPYGDYTHAVPATPGRFRRYQVELWPVGNRFRAGHRLRLQLVGTSLASPLALPALHTLRTGSADGAVLRVPVAPGGELTFR</sequence>
<keyword evidence="5" id="KW-1185">Reference proteome</keyword>
<evidence type="ECO:0000256" key="1">
    <source>
        <dbReference type="ARBA" id="ARBA00022801"/>
    </source>
</evidence>
<evidence type="ECO:0000313" key="5">
    <source>
        <dbReference type="Proteomes" id="UP000307087"/>
    </source>
</evidence>
<dbReference type="RefSeq" id="WP_136563218.1">
    <property type="nucleotide sequence ID" value="NZ_STGW01000007.1"/>
</dbReference>
<dbReference type="OrthoDB" id="5240615at2"/>
<dbReference type="SMART" id="SM00939">
    <property type="entry name" value="PepX_C"/>
    <property type="match status" value="1"/>
</dbReference>
<dbReference type="AlphaFoldDB" id="A0A4V4HJZ6"/>
<dbReference type="SUPFAM" id="SSF53474">
    <property type="entry name" value="alpha/beta-Hydrolases"/>
    <property type="match status" value="1"/>
</dbReference>
<dbReference type="Pfam" id="PF08530">
    <property type="entry name" value="PepX_C"/>
    <property type="match status" value="1"/>
</dbReference>
<dbReference type="InterPro" id="IPR000383">
    <property type="entry name" value="Xaa-Pro-like_dom"/>
</dbReference>
<evidence type="ECO:0000256" key="2">
    <source>
        <dbReference type="SAM" id="SignalP"/>
    </source>
</evidence>
<protein>
    <submittedName>
        <fullName evidence="4">CocE/NonD family hydrolase</fullName>
    </submittedName>
</protein>
<feature type="signal peptide" evidence="2">
    <location>
        <begin position="1"/>
        <end position="30"/>
    </location>
</feature>
<feature type="domain" description="Xaa-Pro dipeptidyl-peptidase C-terminal" evidence="3">
    <location>
        <begin position="302"/>
        <end position="567"/>
    </location>
</feature>
<evidence type="ECO:0000259" key="3">
    <source>
        <dbReference type="SMART" id="SM00939"/>
    </source>
</evidence>
<dbReference type="Gene3D" id="2.60.120.260">
    <property type="entry name" value="Galactose-binding domain-like"/>
    <property type="match status" value="1"/>
</dbReference>
<reference evidence="4 5" key="1">
    <citation type="journal article" date="2009" name="Int. J. Syst. Evol. Microbiol.">
        <title>Nocardioides caeni sp. nov., isolated from wastewater.</title>
        <authorList>
            <person name="Yoon J.H."/>
            <person name="Kang S.J."/>
            <person name="Park S."/>
            <person name="Kim W."/>
            <person name="Oh T.K."/>
        </authorList>
    </citation>
    <scope>NUCLEOTIDE SEQUENCE [LARGE SCALE GENOMIC DNA]</scope>
    <source>
        <strain evidence="4 5">DSM 23134</strain>
    </source>
</reference>
<dbReference type="NCBIfam" id="TIGR00976">
    <property type="entry name" value="CocE_NonD"/>
    <property type="match status" value="1"/>
</dbReference>
<keyword evidence="2" id="KW-0732">Signal</keyword>
<feature type="chain" id="PRO_5020666811" evidence="2">
    <location>
        <begin position="31"/>
        <end position="579"/>
    </location>
</feature>
<evidence type="ECO:0000313" key="4">
    <source>
        <dbReference type="EMBL" id="THV12166.1"/>
    </source>
</evidence>
<dbReference type="InterPro" id="IPR005674">
    <property type="entry name" value="CocE/Ser_esterase"/>
</dbReference>
<name>A0A4V4HJZ6_9ACTN</name>
<dbReference type="Gene3D" id="3.40.50.1820">
    <property type="entry name" value="alpha/beta hydrolase"/>
    <property type="match status" value="1"/>
</dbReference>